<proteinExistence type="predicted"/>
<name>A0A2N9EHF4_FAGSY</name>
<reference evidence="1" key="1">
    <citation type="submission" date="2018-02" db="EMBL/GenBank/DDBJ databases">
        <authorList>
            <person name="Cohen D.B."/>
            <person name="Kent A.D."/>
        </authorList>
    </citation>
    <scope>NUCLEOTIDE SEQUENCE</scope>
</reference>
<sequence>MTEVVVNVSSDGNLGLIRQYHKYIYKYGNDTRIAFNVAATISAESYEKIMINIDNANKHSGRHDYIVNPRNPPYEPPSTITVRNYFELKAAILEKAGEGFIIIIPRDVSRCNYDRIVATAPLNKVQFGGYFRDMWND</sequence>
<dbReference type="AlphaFoldDB" id="A0A2N9EHF4"/>
<accession>A0A2N9EHF4</accession>
<evidence type="ECO:0000313" key="1">
    <source>
        <dbReference type="EMBL" id="SPC74175.1"/>
    </source>
</evidence>
<gene>
    <name evidence="1" type="ORF">FSB_LOCUS2057</name>
</gene>
<dbReference type="EMBL" id="OIVN01000095">
    <property type="protein sequence ID" value="SPC74175.1"/>
    <property type="molecule type" value="Genomic_DNA"/>
</dbReference>
<organism evidence="1">
    <name type="scientific">Fagus sylvatica</name>
    <name type="common">Beechnut</name>
    <dbReference type="NCBI Taxonomy" id="28930"/>
    <lineage>
        <taxon>Eukaryota</taxon>
        <taxon>Viridiplantae</taxon>
        <taxon>Streptophyta</taxon>
        <taxon>Embryophyta</taxon>
        <taxon>Tracheophyta</taxon>
        <taxon>Spermatophyta</taxon>
        <taxon>Magnoliopsida</taxon>
        <taxon>eudicotyledons</taxon>
        <taxon>Gunneridae</taxon>
        <taxon>Pentapetalae</taxon>
        <taxon>rosids</taxon>
        <taxon>fabids</taxon>
        <taxon>Fagales</taxon>
        <taxon>Fagaceae</taxon>
        <taxon>Fagus</taxon>
    </lineage>
</organism>
<protein>
    <submittedName>
        <fullName evidence="1">Uncharacterized protein</fullName>
    </submittedName>
</protein>